<evidence type="ECO:0000313" key="1">
    <source>
        <dbReference type="EMBL" id="MFD2574638.1"/>
    </source>
</evidence>
<protein>
    <submittedName>
        <fullName evidence="1">Uncharacterized protein</fullName>
    </submittedName>
</protein>
<evidence type="ECO:0000313" key="2">
    <source>
        <dbReference type="Proteomes" id="UP001597469"/>
    </source>
</evidence>
<accession>A0ABW5MC31</accession>
<gene>
    <name evidence="1" type="ORF">ACFSUS_28660</name>
</gene>
<organism evidence="1 2">
    <name type="scientific">Spirosoma soli</name>
    <dbReference type="NCBI Taxonomy" id="1770529"/>
    <lineage>
        <taxon>Bacteria</taxon>
        <taxon>Pseudomonadati</taxon>
        <taxon>Bacteroidota</taxon>
        <taxon>Cytophagia</taxon>
        <taxon>Cytophagales</taxon>
        <taxon>Cytophagaceae</taxon>
        <taxon>Spirosoma</taxon>
    </lineage>
</organism>
<dbReference type="EMBL" id="JBHULN010000036">
    <property type="protein sequence ID" value="MFD2574638.1"/>
    <property type="molecule type" value="Genomic_DNA"/>
</dbReference>
<reference evidence="2" key="1">
    <citation type="journal article" date="2019" name="Int. J. Syst. Evol. Microbiol.">
        <title>The Global Catalogue of Microorganisms (GCM) 10K type strain sequencing project: providing services to taxonomists for standard genome sequencing and annotation.</title>
        <authorList>
            <consortium name="The Broad Institute Genomics Platform"/>
            <consortium name="The Broad Institute Genome Sequencing Center for Infectious Disease"/>
            <person name="Wu L."/>
            <person name="Ma J."/>
        </authorList>
    </citation>
    <scope>NUCLEOTIDE SEQUENCE [LARGE SCALE GENOMIC DNA]</scope>
    <source>
        <strain evidence="2">KCTC 42805</strain>
    </source>
</reference>
<proteinExistence type="predicted"/>
<keyword evidence="2" id="KW-1185">Reference proteome</keyword>
<dbReference type="Proteomes" id="UP001597469">
    <property type="component" value="Unassembled WGS sequence"/>
</dbReference>
<comment type="caution">
    <text evidence="1">The sequence shown here is derived from an EMBL/GenBank/DDBJ whole genome shotgun (WGS) entry which is preliminary data.</text>
</comment>
<dbReference type="RefSeq" id="WP_381528683.1">
    <property type="nucleotide sequence ID" value="NZ_JBHULN010000036.1"/>
</dbReference>
<name>A0ABW5MC31_9BACT</name>
<sequence>MNLLKWVGLDTTQTKEEADRRRRYEYGIEEVKRWTKAKKAIAADGEDTTRRFLAGIEELSQRQGPQGAGVEVMRHNMALFQEQTEERLQEADYRLSIYRNIVLMQGRI</sequence>